<dbReference type="SUPFAM" id="SSF53098">
    <property type="entry name" value="Ribonuclease H-like"/>
    <property type="match status" value="1"/>
</dbReference>
<feature type="domain" description="DUF659" evidence="1">
    <location>
        <begin position="76"/>
        <end position="233"/>
    </location>
</feature>
<evidence type="ECO:0000259" key="1">
    <source>
        <dbReference type="Pfam" id="PF04937"/>
    </source>
</evidence>
<reference evidence="2 3" key="1">
    <citation type="submission" date="2019-08" db="EMBL/GenBank/DDBJ databases">
        <title>Whole genome of Aphis craccivora.</title>
        <authorList>
            <person name="Voronova N.V."/>
            <person name="Shulinski R.S."/>
            <person name="Bandarenka Y.V."/>
            <person name="Zhorov D.G."/>
            <person name="Warner D."/>
        </authorList>
    </citation>
    <scope>NUCLEOTIDE SEQUENCE [LARGE SCALE GENOMIC DNA]</scope>
    <source>
        <strain evidence="2">180601</strain>
        <tissue evidence="2">Whole Body</tissue>
    </source>
</reference>
<dbReference type="InterPro" id="IPR012337">
    <property type="entry name" value="RNaseH-like_sf"/>
</dbReference>
<gene>
    <name evidence="2" type="ORF">FWK35_00030423</name>
</gene>
<evidence type="ECO:0000313" key="3">
    <source>
        <dbReference type="Proteomes" id="UP000478052"/>
    </source>
</evidence>
<dbReference type="OrthoDB" id="6623574at2759"/>
<dbReference type="EMBL" id="VUJU01010425">
    <property type="protein sequence ID" value="KAF0714390.1"/>
    <property type="molecule type" value="Genomic_DNA"/>
</dbReference>
<keyword evidence="3" id="KW-1185">Reference proteome</keyword>
<dbReference type="AlphaFoldDB" id="A0A6G0VYM3"/>
<name>A0A6G0VYM3_APHCR</name>
<dbReference type="Proteomes" id="UP000478052">
    <property type="component" value="Unassembled WGS sequence"/>
</dbReference>
<proteinExistence type="predicted"/>
<dbReference type="InterPro" id="IPR007021">
    <property type="entry name" value="DUF659"/>
</dbReference>
<comment type="caution">
    <text evidence="2">The sequence shown here is derived from an EMBL/GenBank/DDBJ whole genome shotgun (WGS) entry which is preliminary data.</text>
</comment>
<protein>
    <recommendedName>
        <fullName evidence="1">DUF659 domain-containing protein</fullName>
    </recommendedName>
</protein>
<accession>A0A6G0VYM3</accession>
<evidence type="ECO:0000313" key="2">
    <source>
        <dbReference type="EMBL" id="KAF0714390.1"/>
    </source>
</evidence>
<sequence>MPKTKQSATNRLNSFVLEYGTDIFKTDGMKVNSDRKFVVTQHVNTEKHKRAVIRKNEKNKNSEILTAKKYTSREIPSDSTLRKTYVNDIYEETMKNIREQIIGNKIWVSIDKTTDSEGRYVANVIIGTLNTDAPGKTYLLTTEVLEKANNSTIVKLFDHSMFVLWPNGIRHDDVLLFVTDAAPYMVKAGQTLQSLYSKMIHLICLAHGIHRRAENIREKLKKVDKLISRVKQVFFKALSRVLVFKSEASAIPLPPEPILTRWGTWIMAASYYCKYYKVIRRVLLRFIPEYITKLETVETQYISLSEALSAVKYVKNKLNDCEGEIGVAVFQKLNNELEKNCGFKTILNISKILSGQESSIDGIPDDLTGDDITYFKYAPITSTDVERSFSRYKTLLVDNRRSFNFENIKKSLVVLFRVVHNSETNARNHLANIMIRNELIPRKVNRVRTCI</sequence>
<dbReference type="Pfam" id="PF04937">
    <property type="entry name" value="DUF659"/>
    <property type="match status" value="1"/>
</dbReference>
<organism evidence="2 3">
    <name type="scientific">Aphis craccivora</name>
    <name type="common">Cowpea aphid</name>
    <dbReference type="NCBI Taxonomy" id="307492"/>
    <lineage>
        <taxon>Eukaryota</taxon>
        <taxon>Metazoa</taxon>
        <taxon>Ecdysozoa</taxon>
        <taxon>Arthropoda</taxon>
        <taxon>Hexapoda</taxon>
        <taxon>Insecta</taxon>
        <taxon>Pterygota</taxon>
        <taxon>Neoptera</taxon>
        <taxon>Paraneoptera</taxon>
        <taxon>Hemiptera</taxon>
        <taxon>Sternorrhyncha</taxon>
        <taxon>Aphidomorpha</taxon>
        <taxon>Aphidoidea</taxon>
        <taxon>Aphididae</taxon>
        <taxon>Aphidini</taxon>
        <taxon>Aphis</taxon>
        <taxon>Aphis</taxon>
    </lineage>
</organism>